<evidence type="ECO:0000256" key="3">
    <source>
        <dbReference type="ARBA" id="ARBA00004906"/>
    </source>
</evidence>
<proteinExistence type="predicted"/>
<evidence type="ECO:0000256" key="11">
    <source>
        <dbReference type="ARBA" id="ARBA00022786"/>
    </source>
</evidence>
<keyword evidence="8" id="KW-0808">Transferase</keyword>
<protein>
    <recommendedName>
        <fullName evidence="15">E3 ubiquitin-protein ligase RNF123</fullName>
        <ecNumber evidence="4">2.3.2.27</ecNumber>
    </recommendedName>
    <alternativeName>
        <fullName evidence="16">Kip1 ubiquitination-promoting complex protein 1</fullName>
    </alternativeName>
    <alternativeName>
        <fullName evidence="17">RING finger protein 123</fullName>
    </alternativeName>
</protein>
<dbReference type="GO" id="GO:0008270">
    <property type="term" value="F:zinc ion binding"/>
    <property type="evidence" value="ECO:0007669"/>
    <property type="project" value="UniProtKB-KW"/>
</dbReference>
<dbReference type="Pfam" id="PF00622">
    <property type="entry name" value="SPRY"/>
    <property type="match status" value="1"/>
</dbReference>
<name>A0AAJ7TTB5_PETMA</name>
<keyword evidence="11" id="KW-0833">Ubl conjugation pathway</keyword>
<dbReference type="FunFam" id="3.30.40.10:FF:000133">
    <property type="entry name" value="E3 ubiquitin-protein ligase RNF123"/>
    <property type="match status" value="1"/>
</dbReference>
<dbReference type="InterPro" id="IPR013083">
    <property type="entry name" value="Znf_RING/FYVE/PHD"/>
</dbReference>
<comment type="subunit">
    <text evidence="14">Component of the KPC complex composed of RNF123/KPC1 and UBAC1/KPC2. Interacts with UBAC1 and CDKN1B via its N-terminal domain. Interacts with RIGI (via N-terminus) and IFIH1 (via N-terminus).</text>
</comment>
<dbReference type="Pfam" id="PF25576">
    <property type="entry name" value="TPR_RNF123"/>
    <property type="match status" value="1"/>
</dbReference>
<dbReference type="InterPro" id="IPR043136">
    <property type="entry name" value="B30.2/SPRY_sf"/>
</dbReference>
<keyword evidence="7" id="KW-0597">Phosphoprotein</keyword>
<dbReference type="PANTHER" id="PTHR13363:SF5">
    <property type="entry name" value="E3 UBIQUITIN-PROTEIN LIGASE RNF123"/>
    <property type="match status" value="1"/>
</dbReference>
<feature type="domain" description="B30.2/SPRY" evidence="21">
    <location>
        <begin position="71"/>
        <end position="251"/>
    </location>
</feature>
<keyword evidence="22" id="KW-1185">Reference proteome</keyword>
<evidence type="ECO:0000256" key="12">
    <source>
        <dbReference type="ARBA" id="ARBA00022833"/>
    </source>
</evidence>
<dbReference type="SUPFAM" id="SSF57850">
    <property type="entry name" value="RING/U-box"/>
    <property type="match status" value="1"/>
</dbReference>
<dbReference type="SUPFAM" id="SSF49899">
    <property type="entry name" value="Concanavalin A-like lectins/glucanases"/>
    <property type="match status" value="1"/>
</dbReference>
<evidence type="ECO:0000256" key="16">
    <source>
        <dbReference type="ARBA" id="ARBA00079670"/>
    </source>
</evidence>
<comment type="subcellular location">
    <subcellularLocation>
        <location evidence="2">Cytoplasm</location>
    </subcellularLocation>
</comment>
<reference evidence="23" key="1">
    <citation type="submission" date="2025-08" db="UniProtKB">
        <authorList>
            <consortium name="RefSeq"/>
        </authorList>
    </citation>
    <scope>IDENTIFICATION</scope>
    <source>
        <tissue evidence="23">Sperm</tissue>
    </source>
</reference>
<evidence type="ECO:0000256" key="15">
    <source>
        <dbReference type="ARBA" id="ARBA00067465"/>
    </source>
</evidence>
<keyword evidence="13" id="KW-0832">Ubl conjugation</keyword>
<evidence type="ECO:0000256" key="17">
    <source>
        <dbReference type="ARBA" id="ARBA00080435"/>
    </source>
</evidence>
<dbReference type="InterPro" id="IPR003877">
    <property type="entry name" value="SPRY_dom"/>
</dbReference>
<keyword evidence="6" id="KW-0963">Cytoplasm</keyword>
<keyword evidence="10 18" id="KW-0863">Zinc-finger</keyword>
<dbReference type="GO" id="GO:0061630">
    <property type="term" value="F:ubiquitin protein ligase activity"/>
    <property type="evidence" value="ECO:0007669"/>
    <property type="project" value="UniProtKB-EC"/>
</dbReference>
<keyword evidence="12" id="KW-0862">Zinc</keyword>
<dbReference type="InterPro" id="IPR045129">
    <property type="entry name" value="RNF123/RKP/RSPRY1"/>
</dbReference>
<evidence type="ECO:0000259" key="21">
    <source>
        <dbReference type="PROSITE" id="PS50188"/>
    </source>
</evidence>
<dbReference type="RefSeq" id="XP_032822272.1">
    <property type="nucleotide sequence ID" value="XM_032966381.1"/>
</dbReference>
<evidence type="ECO:0000256" key="13">
    <source>
        <dbReference type="ARBA" id="ARBA00022843"/>
    </source>
</evidence>
<evidence type="ECO:0000256" key="9">
    <source>
        <dbReference type="ARBA" id="ARBA00022723"/>
    </source>
</evidence>
<evidence type="ECO:0000259" key="20">
    <source>
        <dbReference type="PROSITE" id="PS50089"/>
    </source>
</evidence>
<dbReference type="EC" id="2.3.2.27" evidence="4"/>
<dbReference type="PROSITE" id="PS50188">
    <property type="entry name" value="B302_SPRY"/>
    <property type="match status" value="1"/>
</dbReference>
<dbReference type="Pfam" id="PF13920">
    <property type="entry name" value="zf-C3HC4_3"/>
    <property type="match status" value="1"/>
</dbReference>
<dbReference type="InterPro" id="IPR001841">
    <property type="entry name" value="Znf_RING"/>
</dbReference>
<comment type="catalytic activity">
    <reaction evidence="1">
        <text>S-ubiquitinyl-[E2 ubiquitin-conjugating enzyme]-L-cysteine + [acceptor protein]-L-lysine = [E2 ubiquitin-conjugating enzyme]-L-cysteine + N(6)-ubiquitinyl-[acceptor protein]-L-lysine.</text>
        <dbReference type="EC" id="2.3.2.27"/>
    </reaction>
</comment>
<dbReference type="InterPro" id="IPR013320">
    <property type="entry name" value="ConA-like_dom_sf"/>
</dbReference>
<sequence length="1313" mass="147162">MSRGSPWQKRGGALSLEPDAPKTRPGGIVAERALSDYLHLVFPVLDKTSATSRKTLSFQNVEHHLDLLLAPGAEEPERGAEAEGRLGPDNIVLDHTSGFEGLLLVDEDLLGVIGHSNFSTIRATTCVHTGKWMYEVLLSSKGLMQIGWCTLDCRFNQEEGVGDTPNSYAYDGNRVRKWNVTTTNYGKPWAAGDVVTCLIDLDDASISFCLNGLSMGVAFPDVRLGPGFAYFPAISLSFRENVSFNFGSRPLRYPVEGYRPLQDPPTTDLMQAQRLMGYFQVAMETWIDPRDGRVVSREDSRSLSRGDAATTFLLTAVHIFHKLAPLLAKAYVVDEVLLKFLLSLQTRASGSVATETPAILHTLDLLWALLEEFEVHSCLKQLMMTLLRAFRFSPVTPDMTPQIQHLRLVLAILKHEKSRKFLLGNVLFDVMRFVVFCNVKTPLRVEEAGLDETIPITWWPTNLQQQQGREEAEESAEERHKRRSYERGCQRLKKRIEVVEDLQVAILKLLLNNKDKNSQGEASRYIFLSKLRKFLQENASNRNPTMLCPPEYMLCFMHRLITALRSCWDGHRQRSAHAQPSEEAYVPPQLFYNGKVDYFDLQRLGGLITHLKKTLKDDLAAVGVTVEAAELSPVSMDDLDDVEEAGLGLPVTRRAGIGGIGANGAAAQTARLGMSMFRGGLLPKPHRRGGRPILNAASAALAARRAPGFARPRQATTEMEQRTEEEVETGVLHGRPITEAEDPPGDHSLIEILDGIVMMYSMSVHQQLGKMVGVSDDVREFAVALRETEEKIARCPPQRRDVLEELQRSRDVFLDKLNQLSRRLAWINTTIYSQERLRDVYWLLRVCLRTVERADLTGPLLGFLPEFYVSAAMGCYSAIKNYFSPVSCPDELPGYQQTLTQLATILTKHFVDSRIIGTDIKDSLMQALASFVCYPDSLKAVERTPADIRVSMMRSLLAPYEQRPWAQTNWILVRLWKGCGFGYRYTRLPHLLRIKPEDLNNPTLQKPCPSRALQAHAATLLRTEAALAAGFINSVLNQLNWAFSEFIGMIQEIQQTAERPERNYIDSRQLKVCATCFDLSVSLLRVLEMATSLAPEAFTDFSRPSAELLLTRLAQLINQVLNRVTSERNLFDRVVNLRLPGLDTVDHYPILVSLTGILVQLLVDGTTQSAERASRALLADPCFQLRCVQYLLGETHEREQPRGAATPDKRFSLRSYVDFVSAEEVEKVTKMIARLSDETKQAAAAAMPTDEEDLCPICYAHPISALFQPCTHKSCMACIRQHLMNNKECFFCKTPVTAVEAYTKTPASTPTGL</sequence>
<comment type="pathway">
    <text evidence="3">Protein modification; protein ubiquitination.</text>
</comment>
<evidence type="ECO:0000256" key="19">
    <source>
        <dbReference type="SAM" id="MobiDB-lite"/>
    </source>
</evidence>
<dbReference type="FunFam" id="2.60.120.920:FF:000031">
    <property type="entry name" value="E3 ubiquitin-protein ligase RNF123"/>
    <property type="match status" value="1"/>
</dbReference>
<evidence type="ECO:0000313" key="22">
    <source>
        <dbReference type="Proteomes" id="UP001318040"/>
    </source>
</evidence>
<feature type="region of interest" description="Disordered" evidence="19">
    <location>
        <begin position="1"/>
        <end position="25"/>
    </location>
</feature>
<feature type="compositionally biased region" description="Low complexity" evidence="19">
    <location>
        <begin position="705"/>
        <end position="718"/>
    </location>
</feature>
<dbReference type="CTD" id="63891"/>
<evidence type="ECO:0000256" key="10">
    <source>
        <dbReference type="ARBA" id="ARBA00022771"/>
    </source>
</evidence>
<dbReference type="GO" id="GO:0016567">
    <property type="term" value="P:protein ubiquitination"/>
    <property type="evidence" value="ECO:0007669"/>
    <property type="project" value="UniProtKB-ARBA"/>
</dbReference>
<dbReference type="InterPro" id="IPR057987">
    <property type="entry name" value="TPR_RNF123/RKP"/>
</dbReference>
<evidence type="ECO:0000256" key="1">
    <source>
        <dbReference type="ARBA" id="ARBA00000900"/>
    </source>
</evidence>
<dbReference type="GO" id="GO:0051603">
    <property type="term" value="P:proteolysis involved in protein catabolic process"/>
    <property type="evidence" value="ECO:0007669"/>
    <property type="project" value="TreeGrafter"/>
</dbReference>
<keyword evidence="9" id="KW-0479">Metal-binding</keyword>
<dbReference type="Proteomes" id="UP001318040">
    <property type="component" value="Chromosome 36"/>
</dbReference>
<evidence type="ECO:0000256" key="14">
    <source>
        <dbReference type="ARBA" id="ARBA00063853"/>
    </source>
</evidence>
<evidence type="ECO:0000256" key="7">
    <source>
        <dbReference type="ARBA" id="ARBA00022553"/>
    </source>
</evidence>
<evidence type="ECO:0000256" key="6">
    <source>
        <dbReference type="ARBA" id="ARBA00022490"/>
    </source>
</evidence>
<dbReference type="PANTHER" id="PTHR13363">
    <property type="entry name" value="RING FINGER AND SRY DOMAIN-CONTAINING"/>
    <property type="match status" value="1"/>
</dbReference>
<accession>A0AAJ7TTB5</accession>
<dbReference type="GO" id="GO:0005737">
    <property type="term" value="C:cytoplasm"/>
    <property type="evidence" value="ECO:0007669"/>
    <property type="project" value="UniProtKB-SubCell"/>
</dbReference>
<organism evidence="22 23">
    <name type="scientific">Petromyzon marinus</name>
    <name type="common">Sea lamprey</name>
    <dbReference type="NCBI Taxonomy" id="7757"/>
    <lineage>
        <taxon>Eukaryota</taxon>
        <taxon>Metazoa</taxon>
        <taxon>Chordata</taxon>
        <taxon>Craniata</taxon>
        <taxon>Vertebrata</taxon>
        <taxon>Cyclostomata</taxon>
        <taxon>Hyperoartia</taxon>
        <taxon>Petromyzontiformes</taxon>
        <taxon>Petromyzontidae</taxon>
        <taxon>Petromyzon</taxon>
    </lineage>
</organism>
<dbReference type="CDD" id="cd16541">
    <property type="entry name" value="RING-HC_RNF123"/>
    <property type="match status" value="1"/>
</dbReference>
<dbReference type="SMART" id="SM00449">
    <property type="entry name" value="SPRY"/>
    <property type="match status" value="1"/>
</dbReference>
<feature type="domain" description="RING-type" evidence="20">
    <location>
        <begin position="1255"/>
        <end position="1293"/>
    </location>
</feature>
<evidence type="ECO:0000256" key="5">
    <source>
        <dbReference type="ARBA" id="ARBA00022481"/>
    </source>
</evidence>
<evidence type="ECO:0000256" key="8">
    <source>
        <dbReference type="ARBA" id="ARBA00022679"/>
    </source>
</evidence>
<evidence type="ECO:0000256" key="4">
    <source>
        <dbReference type="ARBA" id="ARBA00012483"/>
    </source>
</evidence>
<gene>
    <name evidence="23" type="primary">RNF123</name>
</gene>
<evidence type="ECO:0000256" key="2">
    <source>
        <dbReference type="ARBA" id="ARBA00004496"/>
    </source>
</evidence>
<keyword evidence="5" id="KW-0488">Methylation</keyword>
<dbReference type="Gene3D" id="3.30.40.10">
    <property type="entry name" value="Zinc/RING finger domain, C3HC4 (zinc finger)"/>
    <property type="match status" value="1"/>
</dbReference>
<dbReference type="PROSITE" id="PS50089">
    <property type="entry name" value="ZF_RING_2"/>
    <property type="match status" value="1"/>
</dbReference>
<evidence type="ECO:0000256" key="18">
    <source>
        <dbReference type="PROSITE-ProRule" id="PRU00175"/>
    </source>
</evidence>
<dbReference type="Gene3D" id="2.60.120.920">
    <property type="match status" value="1"/>
</dbReference>
<feature type="region of interest" description="Disordered" evidence="19">
    <location>
        <begin position="705"/>
        <end position="730"/>
    </location>
</feature>
<evidence type="ECO:0000313" key="23">
    <source>
        <dbReference type="RefSeq" id="XP_032822272.1"/>
    </source>
</evidence>
<dbReference type="InterPro" id="IPR001870">
    <property type="entry name" value="B30.2/SPRY"/>
</dbReference>